<evidence type="ECO:0000313" key="1">
    <source>
        <dbReference type="EMBL" id="GLB28619.1"/>
    </source>
</evidence>
<dbReference type="EMBL" id="BRPJ01000009">
    <property type="protein sequence ID" value="GLB28619.1"/>
    <property type="molecule type" value="Genomic_DNA"/>
</dbReference>
<evidence type="ECO:0000313" key="2">
    <source>
        <dbReference type="Proteomes" id="UP001419084"/>
    </source>
</evidence>
<protein>
    <submittedName>
        <fullName evidence="1">Uncharacterized protein</fullName>
    </submittedName>
</protein>
<comment type="caution">
    <text evidence="1">The sequence shown here is derived from an EMBL/GenBank/DDBJ whole genome shotgun (WGS) entry which is preliminary data.</text>
</comment>
<accession>A0ABQ5M114</accession>
<proteinExistence type="predicted"/>
<dbReference type="Proteomes" id="UP001419084">
    <property type="component" value="Unassembled WGS sequence"/>
</dbReference>
<gene>
    <name evidence="1" type="ORF">LAD12857_05420</name>
</gene>
<reference evidence="1 2" key="1">
    <citation type="journal article" date="2024" name="Int. J. Syst. Evol. Microbiol.">
        <title>Lacrimispora brassicae sp. nov. isolated from fermented cabbage, and proposal of Clostridium indicum Gundawar et al. 2019 and Clostridium methoxybenzovorans Mechichi et al. 1999 as heterotypic synonyms of Lacrimispora amygdalina (Parshina et al. 2003) Haas and Blanchard 2020 and Lacrimispora indolis (McClung and McCoy 1957) Haas and Blanchard 2020, respectively.</title>
        <authorList>
            <person name="Kobayashi H."/>
            <person name="Tanizawa Y."/>
            <person name="Sakamoto M."/>
            <person name="Ohkuma M."/>
            <person name="Tohno M."/>
        </authorList>
    </citation>
    <scope>NUCLEOTIDE SEQUENCE [LARGE SCALE GENOMIC DNA]</scope>
    <source>
        <strain evidence="1 2">DSM 12857</strain>
    </source>
</reference>
<organism evidence="1 2">
    <name type="scientific">Lacrimispora amygdalina</name>
    <dbReference type="NCBI Taxonomy" id="253257"/>
    <lineage>
        <taxon>Bacteria</taxon>
        <taxon>Bacillati</taxon>
        <taxon>Bacillota</taxon>
        <taxon>Clostridia</taxon>
        <taxon>Lachnospirales</taxon>
        <taxon>Lachnospiraceae</taxon>
        <taxon>Lacrimispora</taxon>
    </lineage>
</organism>
<sequence>MGTFFIARLYIEERKINMTILNRLKMELSNQQYFTDEQYTQFLTENNLTPTEEYIKSTMQKNLLFTVLDVLEAVANDIDTMSSISTEFSNIGQAYQFIETRIGQVKDKIAAIPDEGDDYNCFSLMYTRNEPRNYSPAQYGSRVITNSEIDSYLNRR</sequence>
<name>A0ABQ5M114_9FIRM</name>
<keyword evidence="2" id="KW-1185">Reference proteome</keyword>